<dbReference type="Proteomes" id="UP000491181">
    <property type="component" value="Unassembled WGS sequence"/>
</dbReference>
<reference evidence="4 5" key="1">
    <citation type="journal article" date="2020" name="Microbiome">
        <title>Single-cell genomics of uncultured bacteria reveals dietary fiber responders in the mouse gut microbiota.</title>
        <authorList>
            <person name="Chijiiwa R."/>
            <person name="Hosokawa M."/>
            <person name="Kogawa M."/>
            <person name="Nishikawa Y."/>
            <person name="Ide K."/>
            <person name="Sakanashi C."/>
            <person name="Takahashi K."/>
            <person name="Takeyama H."/>
        </authorList>
    </citation>
    <scope>NUCLEOTIDE SEQUENCE [LARGE SCALE GENOMIC DNA]</scope>
    <source>
        <strain evidence="4">IMSAGC_001</strain>
    </source>
</reference>
<feature type="region of interest" description="Disordered" evidence="1">
    <location>
        <begin position="1"/>
        <end position="24"/>
    </location>
</feature>
<feature type="region of interest" description="Disordered" evidence="1">
    <location>
        <begin position="552"/>
        <end position="622"/>
    </location>
</feature>
<dbReference type="RefSeq" id="WP_246866421.1">
    <property type="nucleotide sequence ID" value="NZ_BLLS01000136.1"/>
</dbReference>
<dbReference type="Pfam" id="PF13351">
    <property type="entry name" value="DUF4099"/>
    <property type="match status" value="1"/>
</dbReference>
<dbReference type="InterPro" id="IPR025222">
    <property type="entry name" value="DUF3945"/>
</dbReference>
<proteinExistence type="predicted"/>
<comment type="caution">
    <text evidence="4">The sequence shown here is derived from an EMBL/GenBank/DDBJ whole genome shotgun (WGS) entry which is preliminary data.</text>
</comment>
<feature type="domain" description="DUF3945" evidence="2">
    <location>
        <begin position="453"/>
        <end position="505"/>
    </location>
</feature>
<feature type="domain" description="DUF4099" evidence="3">
    <location>
        <begin position="190"/>
        <end position="272"/>
    </location>
</feature>
<sequence>MAQEKEVKEKPKRTRKTQKSAKEKPYVEQINELLFVHNKEDPKAGVQAVSEIDEEGKARTVPAEEKNENSFLKFEKNSSILENFIRNFWSQFKEPTHFRLIRMTVHDYKQNKQAIRDLSQGKETDVVKEFLKRYEIRPRENKEQSKNEKETETMAKKQKQNPQEQVPQQVPQPTVSTEQPQEQQAPRYRYDENMVNWDALEKMGVSKTSLEQQGLLDSMLKGYKTNKLVPLTLTLTGARVKLDARLSFITMPDGQIGLGIHGIRKEPELERPYFEHIFTEEDKKNLRETGNMGRVAELNLNGGSYTPCLISIDKNTNELVAVRQENVYIPSEVKGIRLTADEINTLKEGQPVYVNGMTSKNGKPFDATLQYSAERRGLEFIYPESKGFNQQSLGGVQLSPNQIKMLSEGHTILVEDMKRTDGALFSSFVTLDKVTGRPQYTRHNPENGEIYIPKEICNVLLTPEDKEALRKGQPVFLENMINRKGEEFSSFVKLDMNTGRPQYSRTPDGFSERQVPVVPAEVYGHVFTAQERANLQDGKAILVSDLKSANNFRTPLNNGRHPQDHGGDGRKAGNGNQRDQSRSGKRSRRIIPAPYRQNQKYTQFPRTGFIAKVRGTSNGKRS</sequence>
<evidence type="ECO:0000313" key="5">
    <source>
        <dbReference type="Proteomes" id="UP000491181"/>
    </source>
</evidence>
<dbReference type="InterPro" id="IPR025343">
    <property type="entry name" value="DUF4099"/>
</dbReference>
<feature type="compositionally biased region" description="Basic residues" evidence="1">
    <location>
        <begin position="10"/>
        <end position="19"/>
    </location>
</feature>
<organism evidence="4 5">
    <name type="scientific">Bacteroides acidifaciens</name>
    <dbReference type="NCBI Taxonomy" id="85831"/>
    <lineage>
        <taxon>Bacteria</taxon>
        <taxon>Pseudomonadati</taxon>
        <taxon>Bacteroidota</taxon>
        <taxon>Bacteroidia</taxon>
        <taxon>Bacteroidales</taxon>
        <taxon>Bacteroidaceae</taxon>
        <taxon>Bacteroides</taxon>
    </lineage>
</organism>
<evidence type="ECO:0000259" key="3">
    <source>
        <dbReference type="Pfam" id="PF13351"/>
    </source>
</evidence>
<feature type="compositionally biased region" description="Low complexity" evidence="1">
    <location>
        <begin position="160"/>
        <end position="184"/>
    </location>
</feature>
<evidence type="ECO:0008006" key="6">
    <source>
        <dbReference type="Google" id="ProtNLM"/>
    </source>
</evidence>
<feature type="domain" description="DUF3945" evidence="2">
    <location>
        <begin position="394"/>
        <end position="442"/>
    </location>
</feature>
<accession>A0A7J0A6H9</accession>
<feature type="domain" description="DUF3945" evidence="2">
    <location>
        <begin position="330"/>
        <end position="383"/>
    </location>
</feature>
<dbReference type="AlphaFoldDB" id="A0A7J0A6H9"/>
<name>A0A7J0A6H9_9BACE</name>
<evidence type="ECO:0000313" key="4">
    <source>
        <dbReference type="EMBL" id="GFH87917.1"/>
    </source>
</evidence>
<evidence type="ECO:0000259" key="2">
    <source>
        <dbReference type="Pfam" id="PF13101"/>
    </source>
</evidence>
<dbReference type="Pfam" id="PF13101">
    <property type="entry name" value="DUF3945"/>
    <property type="match status" value="3"/>
</dbReference>
<feature type="region of interest" description="Disordered" evidence="1">
    <location>
        <begin position="137"/>
        <end position="189"/>
    </location>
</feature>
<gene>
    <name evidence="4" type="ORF">IMSAGC001_03351</name>
</gene>
<protein>
    <recommendedName>
        <fullName evidence="6">DUF3945 domain-containing protein</fullName>
    </recommendedName>
</protein>
<feature type="compositionally biased region" description="Basic and acidic residues" evidence="1">
    <location>
        <begin position="137"/>
        <end position="155"/>
    </location>
</feature>
<dbReference type="EMBL" id="BLLS01000136">
    <property type="protein sequence ID" value="GFH87917.1"/>
    <property type="molecule type" value="Genomic_DNA"/>
</dbReference>
<feature type="compositionally biased region" description="Basic and acidic residues" evidence="1">
    <location>
        <begin position="561"/>
        <end position="571"/>
    </location>
</feature>
<feature type="compositionally biased region" description="Polar residues" evidence="1">
    <location>
        <begin position="596"/>
        <end position="605"/>
    </location>
</feature>
<evidence type="ECO:0000256" key="1">
    <source>
        <dbReference type="SAM" id="MobiDB-lite"/>
    </source>
</evidence>